<keyword evidence="2" id="KW-1185">Reference proteome</keyword>
<organism evidence="1 2">
    <name type="scientific">Silurus meridionalis</name>
    <name type="common">Southern catfish</name>
    <name type="synonym">Silurus soldatovi meridionalis</name>
    <dbReference type="NCBI Taxonomy" id="175797"/>
    <lineage>
        <taxon>Eukaryota</taxon>
        <taxon>Metazoa</taxon>
        <taxon>Chordata</taxon>
        <taxon>Craniata</taxon>
        <taxon>Vertebrata</taxon>
        <taxon>Euteleostomi</taxon>
        <taxon>Actinopterygii</taxon>
        <taxon>Neopterygii</taxon>
        <taxon>Teleostei</taxon>
        <taxon>Ostariophysi</taxon>
        <taxon>Siluriformes</taxon>
        <taxon>Siluridae</taxon>
        <taxon>Silurus</taxon>
    </lineage>
</organism>
<gene>
    <name evidence="1" type="ORF">HF521_016828</name>
</gene>
<reference evidence="1" key="1">
    <citation type="submission" date="2020-08" db="EMBL/GenBank/DDBJ databases">
        <title>Chromosome-level assembly of Southern catfish (Silurus meridionalis) provides insights into visual adaptation to the nocturnal and benthic lifestyles.</title>
        <authorList>
            <person name="Zhang Y."/>
            <person name="Wang D."/>
            <person name="Peng Z."/>
        </authorList>
    </citation>
    <scope>NUCLEOTIDE SEQUENCE</scope>
    <source>
        <strain evidence="1">SWU-2019-XX</strain>
        <tissue evidence="1">Muscle</tissue>
    </source>
</reference>
<dbReference type="AlphaFoldDB" id="A0A8T0BSI0"/>
<evidence type="ECO:0000313" key="2">
    <source>
        <dbReference type="Proteomes" id="UP000606274"/>
    </source>
</evidence>
<dbReference type="EMBL" id="JABFDY010000003">
    <property type="protein sequence ID" value="KAF7709978.1"/>
    <property type="molecule type" value="Genomic_DNA"/>
</dbReference>
<evidence type="ECO:0000313" key="1">
    <source>
        <dbReference type="EMBL" id="KAF7709978.1"/>
    </source>
</evidence>
<accession>A0A8T0BSI0</accession>
<protein>
    <submittedName>
        <fullName evidence="1">Uncharacterized protein</fullName>
    </submittedName>
</protein>
<proteinExistence type="predicted"/>
<sequence>MSNAGPRPVKTFQKRLCGFHPPKVFISDFQTPTCKWLNASEVLQPWIHPAQLEHEVELDSVLQLEREVELDSVLQLEHEVELDSVLQLEHEVELDSVLQLEHEVELDSVLQLEHEVKLDSHPQL</sequence>
<dbReference type="Proteomes" id="UP000606274">
    <property type="component" value="Unassembled WGS sequence"/>
</dbReference>
<comment type="caution">
    <text evidence="1">The sequence shown here is derived from an EMBL/GenBank/DDBJ whole genome shotgun (WGS) entry which is preliminary data.</text>
</comment>
<name>A0A8T0BSI0_SILME</name>